<accession>A0A1B0GLN3</accession>
<dbReference type="Pfam" id="PF00083">
    <property type="entry name" value="Sugar_tr"/>
    <property type="match status" value="1"/>
</dbReference>
<evidence type="ECO:0000313" key="8">
    <source>
        <dbReference type="Proteomes" id="UP000092461"/>
    </source>
</evidence>
<evidence type="ECO:0000259" key="6">
    <source>
        <dbReference type="PROSITE" id="PS50850"/>
    </source>
</evidence>
<dbReference type="SUPFAM" id="SSF103473">
    <property type="entry name" value="MFS general substrate transporter"/>
    <property type="match status" value="1"/>
</dbReference>
<name>A0A1B0GLN3_LUTLO</name>
<evidence type="ECO:0000256" key="1">
    <source>
        <dbReference type="ARBA" id="ARBA00004141"/>
    </source>
</evidence>
<evidence type="ECO:0000256" key="3">
    <source>
        <dbReference type="ARBA" id="ARBA00022989"/>
    </source>
</evidence>
<feature type="transmembrane region" description="Helical" evidence="5">
    <location>
        <begin position="254"/>
        <end position="271"/>
    </location>
</feature>
<keyword evidence="8" id="KW-1185">Reference proteome</keyword>
<feature type="transmembrane region" description="Helical" evidence="5">
    <location>
        <begin position="99"/>
        <end position="116"/>
    </location>
</feature>
<dbReference type="PANTHER" id="PTHR48021">
    <property type="match status" value="1"/>
</dbReference>
<evidence type="ECO:0000313" key="7">
    <source>
        <dbReference type="EnsemblMetazoa" id="LLOJ010479-PA"/>
    </source>
</evidence>
<dbReference type="InterPro" id="IPR005828">
    <property type="entry name" value="MFS_sugar_transport-like"/>
</dbReference>
<dbReference type="VEuPathDB" id="VectorBase:LLOJ010479"/>
<proteinExistence type="predicted"/>
<dbReference type="EnsemblMetazoa" id="LLOJ010479-RA">
    <property type="protein sequence ID" value="LLOJ010479-PA"/>
    <property type="gene ID" value="LLOJ010479"/>
</dbReference>
<keyword evidence="4 5" id="KW-0472">Membrane</keyword>
<feature type="transmembrane region" description="Helical" evidence="5">
    <location>
        <begin position="152"/>
        <end position="173"/>
    </location>
</feature>
<evidence type="ECO:0000256" key="2">
    <source>
        <dbReference type="ARBA" id="ARBA00022692"/>
    </source>
</evidence>
<dbReference type="PROSITE" id="PS50850">
    <property type="entry name" value="MFS"/>
    <property type="match status" value="1"/>
</dbReference>
<keyword evidence="3 5" id="KW-1133">Transmembrane helix</keyword>
<dbReference type="InterPro" id="IPR050549">
    <property type="entry name" value="MFS_Trehalose_Transporter"/>
</dbReference>
<keyword evidence="2 5" id="KW-0812">Transmembrane</keyword>
<protein>
    <recommendedName>
        <fullName evidence="6">Major facilitator superfamily (MFS) profile domain-containing protein</fullName>
    </recommendedName>
</protein>
<reference evidence="7" key="1">
    <citation type="submission" date="2020-05" db="UniProtKB">
        <authorList>
            <consortium name="EnsemblMetazoa"/>
        </authorList>
    </citation>
    <scope>IDENTIFICATION</scope>
    <source>
        <strain evidence="7">Jacobina</strain>
    </source>
</reference>
<dbReference type="GO" id="GO:0016020">
    <property type="term" value="C:membrane"/>
    <property type="evidence" value="ECO:0007669"/>
    <property type="project" value="UniProtKB-SubCell"/>
</dbReference>
<evidence type="ECO:0000256" key="5">
    <source>
        <dbReference type="SAM" id="Phobius"/>
    </source>
</evidence>
<dbReference type="EMBL" id="AJWK01006904">
    <property type="status" value="NOT_ANNOTATED_CDS"/>
    <property type="molecule type" value="Genomic_DNA"/>
</dbReference>
<dbReference type="Gene3D" id="1.20.1250.20">
    <property type="entry name" value="MFS general substrate transporter like domains"/>
    <property type="match status" value="1"/>
</dbReference>
<dbReference type="AlphaFoldDB" id="A0A1B0GLN3"/>
<organism evidence="7 8">
    <name type="scientific">Lutzomyia longipalpis</name>
    <name type="common">Sand fly</name>
    <dbReference type="NCBI Taxonomy" id="7200"/>
    <lineage>
        <taxon>Eukaryota</taxon>
        <taxon>Metazoa</taxon>
        <taxon>Ecdysozoa</taxon>
        <taxon>Arthropoda</taxon>
        <taxon>Hexapoda</taxon>
        <taxon>Insecta</taxon>
        <taxon>Pterygota</taxon>
        <taxon>Neoptera</taxon>
        <taxon>Endopterygota</taxon>
        <taxon>Diptera</taxon>
        <taxon>Nematocera</taxon>
        <taxon>Psychodoidea</taxon>
        <taxon>Psychodidae</taxon>
        <taxon>Lutzomyia</taxon>
        <taxon>Lutzomyia</taxon>
    </lineage>
</organism>
<evidence type="ECO:0000256" key="4">
    <source>
        <dbReference type="ARBA" id="ARBA00023136"/>
    </source>
</evidence>
<feature type="transmembrane region" description="Helical" evidence="5">
    <location>
        <begin position="128"/>
        <end position="146"/>
    </location>
</feature>
<dbReference type="InterPro" id="IPR036259">
    <property type="entry name" value="MFS_trans_sf"/>
</dbReference>
<feature type="domain" description="Major facilitator superfamily (MFS) profile" evidence="6">
    <location>
        <begin position="59"/>
        <end position="272"/>
    </location>
</feature>
<feature type="transmembrane region" description="Helical" evidence="5">
    <location>
        <begin position="185"/>
        <end position="206"/>
    </location>
</feature>
<feature type="transmembrane region" description="Helical" evidence="5">
    <location>
        <begin position="57"/>
        <end position="79"/>
    </location>
</feature>
<comment type="subcellular location">
    <subcellularLocation>
        <location evidence="1">Membrane</location>
        <topology evidence="1">Multi-pass membrane protein</topology>
    </subcellularLocation>
</comment>
<dbReference type="VEuPathDB" id="VectorBase:LLONM1_010596"/>
<dbReference type="PANTHER" id="PTHR48021:SF32">
    <property type="entry name" value="FACILITATED TREHALOSE TRANSPORTER TRET1-2 HOMOLOG-LIKE PROTEIN"/>
    <property type="match status" value="1"/>
</dbReference>
<sequence length="272" mass="30611">MNTLEVTRTHFVVPTQETQIEPVEENLLDGLQLDTLALETKTQEWKPISWTEAIPQILASCLIYLTVIQAGINMAYSAILLPQLSEAESPILITKDEASWIASLVTISLPIGSLAAGPIMDCMGRKRLSLYCCFPFMLAWLLIASAENIYTIYVARILAGMAGGFTTAALVYVSEISHPTFRPMLLGLNSVFVSLGILLTCFLGLFFQWRTIAYIFAGMTFITLCAILIVPESTHWIITFRKRRITDARASLRWLYRKTSVSFWTFFIVFFI</sequence>
<dbReference type="InterPro" id="IPR020846">
    <property type="entry name" value="MFS_dom"/>
</dbReference>
<dbReference type="GO" id="GO:0022857">
    <property type="term" value="F:transmembrane transporter activity"/>
    <property type="evidence" value="ECO:0007669"/>
    <property type="project" value="InterPro"/>
</dbReference>
<dbReference type="Proteomes" id="UP000092461">
    <property type="component" value="Unassembled WGS sequence"/>
</dbReference>
<feature type="transmembrane region" description="Helical" evidence="5">
    <location>
        <begin position="212"/>
        <end position="233"/>
    </location>
</feature>